<organism evidence="2">
    <name type="scientific">bioreactor metagenome</name>
    <dbReference type="NCBI Taxonomy" id="1076179"/>
    <lineage>
        <taxon>unclassified sequences</taxon>
        <taxon>metagenomes</taxon>
        <taxon>ecological metagenomes</taxon>
    </lineage>
</organism>
<feature type="transmembrane region" description="Helical" evidence="1">
    <location>
        <begin position="66"/>
        <end position="85"/>
    </location>
</feature>
<dbReference type="EMBL" id="VSSQ01141655">
    <property type="protein sequence ID" value="MPN62942.1"/>
    <property type="molecule type" value="Genomic_DNA"/>
</dbReference>
<dbReference type="AlphaFoldDB" id="A0A645JI90"/>
<keyword evidence="1" id="KW-0812">Transmembrane</keyword>
<proteinExistence type="predicted"/>
<keyword evidence="1" id="KW-0472">Membrane</keyword>
<evidence type="ECO:0000256" key="1">
    <source>
        <dbReference type="SAM" id="Phobius"/>
    </source>
</evidence>
<sequence>MLAAGKAHRQFISDFVGLLRGDLAGKKRLPNLIGDNVPAMLRFSAGNAVVFLLCKQKFRINSLRRAFIGTDIFAVLCLIWIDCIVCPVGKRLSNCLPLLMCMVISRVVAITKPSKLPIRL</sequence>
<name>A0A645JI90_9ZZZZ</name>
<evidence type="ECO:0000313" key="2">
    <source>
        <dbReference type="EMBL" id="MPN62942.1"/>
    </source>
</evidence>
<keyword evidence="1" id="KW-1133">Transmembrane helix</keyword>
<comment type="caution">
    <text evidence="2">The sequence shown here is derived from an EMBL/GenBank/DDBJ whole genome shotgun (WGS) entry which is preliminary data.</text>
</comment>
<reference evidence="2" key="1">
    <citation type="submission" date="2019-08" db="EMBL/GenBank/DDBJ databases">
        <authorList>
            <person name="Kucharzyk K."/>
            <person name="Murdoch R.W."/>
            <person name="Higgins S."/>
            <person name="Loffler F."/>
        </authorList>
    </citation>
    <scope>NUCLEOTIDE SEQUENCE</scope>
</reference>
<gene>
    <name evidence="2" type="ORF">SDC9_210695</name>
</gene>
<accession>A0A645JI90</accession>
<protein>
    <submittedName>
        <fullName evidence="2">Uncharacterized protein</fullName>
    </submittedName>
</protein>